<comment type="caution">
    <text evidence="7">The sequence shown here is derived from an EMBL/GenBank/DDBJ whole genome shotgun (WGS) entry which is preliminary data.</text>
</comment>
<evidence type="ECO:0000256" key="2">
    <source>
        <dbReference type="ARBA" id="ARBA00010271"/>
    </source>
</evidence>
<evidence type="ECO:0000313" key="8">
    <source>
        <dbReference type="Proteomes" id="UP000298416"/>
    </source>
</evidence>
<keyword evidence="3" id="KW-0328">Glycosyltransferase</keyword>
<keyword evidence="4" id="KW-0812">Transmembrane</keyword>
<dbReference type="PANTHER" id="PTHR11062">
    <property type="entry name" value="EXOSTOSIN HEPARAN SULFATE GLYCOSYLTRANSFERASE -RELATED"/>
    <property type="match status" value="1"/>
</dbReference>
<keyword evidence="3" id="KW-0808">Transferase</keyword>
<dbReference type="Pfam" id="PF03016">
    <property type="entry name" value="Exostosin_GT47"/>
    <property type="match status" value="1"/>
</dbReference>
<dbReference type="GO" id="GO:0000139">
    <property type="term" value="C:Golgi membrane"/>
    <property type="evidence" value="ECO:0007669"/>
    <property type="project" value="UniProtKB-SubCell"/>
</dbReference>
<dbReference type="Proteomes" id="UP000298416">
    <property type="component" value="Unassembled WGS sequence"/>
</dbReference>
<name>A0A8X8Y394_SALSN</name>
<gene>
    <name evidence="7" type="ORF">SASPL_115928</name>
</gene>
<keyword evidence="8" id="KW-1185">Reference proteome</keyword>
<evidence type="ECO:0000256" key="1">
    <source>
        <dbReference type="ARBA" id="ARBA00004323"/>
    </source>
</evidence>
<dbReference type="InterPro" id="IPR040911">
    <property type="entry name" value="Exostosin_GT47"/>
</dbReference>
<comment type="similarity">
    <text evidence="2">Belongs to the glycosyltransferase 47 family.</text>
</comment>
<dbReference type="EMBL" id="PNBA02000005">
    <property type="protein sequence ID" value="KAG6425490.1"/>
    <property type="molecule type" value="Genomic_DNA"/>
</dbReference>
<keyword evidence="4" id="KW-0735">Signal-anchor</keyword>
<reference evidence="7" key="1">
    <citation type="submission" date="2018-01" db="EMBL/GenBank/DDBJ databases">
        <authorList>
            <person name="Mao J.F."/>
        </authorList>
    </citation>
    <scope>NUCLEOTIDE SEQUENCE</scope>
    <source>
        <strain evidence="7">Huo1</strain>
        <tissue evidence="7">Leaf</tissue>
    </source>
</reference>
<reference evidence="7" key="2">
    <citation type="submission" date="2020-08" db="EMBL/GenBank/DDBJ databases">
        <title>Plant Genome Project.</title>
        <authorList>
            <person name="Zhang R.-G."/>
        </authorList>
    </citation>
    <scope>NUCLEOTIDE SEQUENCE</scope>
    <source>
        <strain evidence="7">Huo1</strain>
        <tissue evidence="7">Leaf</tissue>
    </source>
</reference>
<evidence type="ECO:0000259" key="6">
    <source>
        <dbReference type="Pfam" id="PF03016"/>
    </source>
</evidence>
<protein>
    <recommendedName>
        <fullName evidence="6">Exostosin GT47 domain-containing protein</fullName>
    </recommendedName>
</protein>
<dbReference type="AlphaFoldDB" id="A0A8X8Y394"/>
<proteinExistence type="inferred from homology"/>
<dbReference type="PANTHER" id="PTHR11062:SF48">
    <property type="entry name" value="OJ1485_B09.5 PROTEIN"/>
    <property type="match status" value="1"/>
</dbReference>
<dbReference type="GO" id="GO:0016757">
    <property type="term" value="F:glycosyltransferase activity"/>
    <property type="evidence" value="ECO:0007669"/>
    <property type="project" value="UniProtKB-KW"/>
</dbReference>
<evidence type="ECO:0000256" key="4">
    <source>
        <dbReference type="ARBA" id="ARBA00022968"/>
    </source>
</evidence>
<dbReference type="InterPro" id="IPR004263">
    <property type="entry name" value="Exostosin"/>
</dbReference>
<accession>A0A8X8Y394</accession>
<sequence length="347" mass="39428">MQKSISRTLLGLSVCVPLLIGALLLGGTLDYKSQFLNFIPQLSYASPCGAGSPPLRVFMYDLPPRFNVGLMDPNFSDAAPVTARNIPAWRWNDGLRRQHSVEYWMMASLLYDGDGESESTTEAVRVMDPDLADVFFVPFFSSLSFNVHVRNMAEIDTVDEKLQSFDLKTNMVLWGAFGSPYLFDCLVVARFANLAVFCNQLEMVNILRESDYWKRSDGRDHVIPMHHPNAFRHYRDLLNASIFIVADFGRIMNISTLTKDVVAPYPHMVESYSSEDHQDPYKSRETLLFFRGRTHRKDEGIIRAQLYKALKGTKDVIYEEAHASEEGFKAVSLMAFTFVPHDSSHIT</sequence>
<organism evidence="7">
    <name type="scientific">Salvia splendens</name>
    <name type="common">Scarlet sage</name>
    <dbReference type="NCBI Taxonomy" id="180675"/>
    <lineage>
        <taxon>Eukaryota</taxon>
        <taxon>Viridiplantae</taxon>
        <taxon>Streptophyta</taxon>
        <taxon>Embryophyta</taxon>
        <taxon>Tracheophyta</taxon>
        <taxon>Spermatophyta</taxon>
        <taxon>Magnoliopsida</taxon>
        <taxon>eudicotyledons</taxon>
        <taxon>Gunneridae</taxon>
        <taxon>Pentapetalae</taxon>
        <taxon>asterids</taxon>
        <taxon>lamiids</taxon>
        <taxon>Lamiales</taxon>
        <taxon>Lamiaceae</taxon>
        <taxon>Nepetoideae</taxon>
        <taxon>Mentheae</taxon>
        <taxon>Salviinae</taxon>
        <taxon>Salvia</taxon>
        <taxon>Salvia subgen. Calosphace</taxon>
        <taxon>core Calosphace</taxon>
    </lineage>
</organism>
<keyword evidence="5" id="KW-0333">Golgi apparatus</keyword>
<evidence type="ECO:0000256" key="5">
    <source>
        <dbReference type="ARBA" id="ARBA00023034"/>
    </source>
</evidence>
<comment type="subcellular location">
    <subcellularLocation>
        <location evidence="1">Golgi apparatus membrane</location>
        <topology evidence="1">Single-pass type II membrane protein</topology>
    </subcellularLocation>
</comment>
<evidence type="ECO:0000313" key="7">
    <source>
        <dbReference type="EMBL" id="KAG6425490.1"/>
    </source>
</evidence>
<feature type="domain" description="Exostosin GT47" evidence="6">
    <location>
        <begin position="53"/>
        <end position="326"/>
    </location>
</feature>
<evidence type="ECO:0000256" key="3">
    <source>
        <dbReference type="ARBA" id="ARBA00022676"/>
    </source>
</evidence>